<evidence type="ECO:0000313" key="2">
    <source>
        <dbReference type="Proteomes" id="UP000054560"/>
    </source>
</evidence>
<evidence type="ECO:0000313" key="1">
    <source>
        <dbReference type="EMBL" id="KNC78511.1"/>
    </source>
</evidence>
<sequence length="198" mass="22504">MSTNEYDRPPRMYMVAKYDPIGAFLRPWKKFTKGKVCSTLAKGPNARSDLLELMYEYIDQSVLIEIYPLLPNEPSIHDVERVLIEHFEAASYLFGPGFTVDIHAKQTDMSAPTERAAWRRAVMMTELAEFAVGRNFYTTETELNPQGRSKKALQNAPMKFSKLDTTSSGLTPQQVYEANQAIHQQSETASAKHVRPRV</sequence>
<name>A0A0L0FPS2_9EUKA</name>
<dbReference type="AlphaFoldDB" id="A0A0L0FPS2"/>
<dbReference type="GeneID" id="25909573"/>
<protein>
    <submittedName>
        <fullName evidence="1">Uncharacterized protein</fullName>
    </submittedName>
</protein>
<dbReference type="RefSeq" id="XP_014152413.1">
    <property type="nucleotide sequence ID" value="XM_014296938.1"/>
</dbReference>
<reference evidence="1 2" key="1">
    <citation type="submission" date="2011-02" db="EMBL/GenBank/DDBJ databases">
        <title>The Genome Sequence of Sphaeroforma arctica JP610.</title>
        <authorList>
            <consortium name="The Broad Institute Genome Sequencing Platform"/>
            <person name="Russ C."/>
            <person name="Cuomo C."/>
            <person name="Young S.K."/>
            <person name="Zeng Q."/>
            <person name="Gargeya S."/>
            <person name="Alvarado L."/>
            <person name="Berlin A."/>
            <person name="Chapman S.B."/>
            <person name="Chen Z."/>
            <person name="Freedman E."/>
            <person name="Gellesch M."/>
            <person name="Goldberg J."/>
            <person name="Griggs A."/>
            <person name="Gujja S."/>
            <person name="Heilman E."/>
            <person name="Heiman D."/>
            <person name="Howarth C."/>
            <person name="Mehta T."/>
            <person name="Neiman D."/>
            <person name="Pearson M."/>
            <person name="Roberts A."/>
            <person name="Saif S."/>
            <person name="Shea T."/>
            <person name="Shenoy N."/>
            <person name="Sisk P."/>
            <person name="Stolte C."/>
            <person name="Sykes S."/>
            <person name="White J."/>
            <person name="Yandava C."/>
            <person name="Burger G."/>
            <person name="Gray M.W."/>
            <person name="Holland P.W.H."/>
            <person name="King N."/>
            <person name="Lang F.B.F."/>
            <person name="Roger A.J."/>
            <person name="Ruiz-Trillo I."/>
            <person name="Haas B."/>
            <person name="Nusbaum C."/>
            <person name="Birren B."/>
        </authorList>
    </citation>
    <scope>NUCLEOTIDE SEQUENCE [LARGE SCALE GENOMIC DNA]</scope>
    <source>
        <strain evidence="1 2">JP610</strain>
    </source>
</reference>
<keyword evidence="2" id="KW-1185">Reference proteome</keyword>
<gene>
    <name evidence="1" type="ORF">SARC_09069</name>
</gene>
<dbReference type="EMBL" id="KQ242477">
    <property type="protein sequence ID" value="KNC78511.1"/>
    <property type="molecule type" value="Genomic_DNA"/>
</dbReference>
<accession>A0A0L0FPS2</accession>
<proteinExistence type="predicted"/>
<organism evidence="1 2">
    <name type="scientific">Sphaeroforma arctica JP610</name>
    <dbReference type="NCBI Taxonomy" id="667725"/>
    <lineage>
        <taxon>Eukaryota</taxon>
        <taxon>Ichthyosporea</taxon>
        <taxon>Ichthyophonida</taxon>
        <taxon>Sphaeroforma</taxon>
    </lineage>
</organism>
<dbReference type="Proteomes" id="UP000054560">
    <property type="component" value="Unassembled WGS sequence"/>
</dbReference>